<dbReference type="STRING" id="1125712.HMPREF1316_1865"/>
<evidence type="ECO:0000256" key="1">
    <source>
        <dbReference type="ARBA" id="ARBA00004184"/>
    </source>
</evidence>
<keyword evidence="12" id="KW-1185">Reference proteome</keyword>
<dbReference type="Proteomes" id="UP000016638">
    <property type="component" value="Unassembled WGS sequence"/>
</dbReference>
<evidence type="ECO:0000313" key="11">
    <source>
        <dbReference type="EMBL" id="ERL09293.1"/>
    </source>
</evidence>
<comment type="function">
    <text evidence="8">Produces ATP from ADP in the presence of a proton gradient across the membrane.</text>
</comment>
<feature type="domain" description="ATP synthase F1 complex delta/epsilon subunit N-terminal" evidence="10">
    <location>
        <begin position="4"/>
        <end position="86"/>
    </location>
</feature>
<keyword evidence="11" id="KW-0378">Hydrolase</keyword>
<evidence type="ECO:0000256" key="3">
    <source>
        <dbReference type="ARBA" id="ARBA00022448"/>
    </source>
</evidence>
<reference evidence="11 12" key="1">
    <citation type="submission" date="2013-08" db="EMBL/GenBank/DDBJ databases">
        <authorList>
            <person name="Durkin A.S."/>
            <person name="Haft D.R."/>
            <person name="McCorrison J."/>
            <person name="Torralba M."/>
            <person name="Gillis M."/>
            <person name="Haft D.H."/>
            <person name="Methe B."/>
            <person name="Sutton G."/>
            <person name="Nelson K.E."/>
        </authorList>
    </citation>
    <scope>NUCLEOTIDE SEQUENCE [LARGE SCALE GENOMIC DNA]</scope>
    <source>
        <strain evidence="11 12">F0195</strain>
    </source>
</reference>
<proteinExistence type="inferred from homology"/>
<name>U2TT97_9ACTN</name>
<evidence type="ECO:0000256" key="4">
    <source>
        <dbReference type="ARBA" id="ARBA00023065"/>
    </source>
</evidence>
<evidence type="ECO:0000256" key="2">
    <source>
        <dbReference type="ARBA" id="ARBA00005712"/>
    </source>
</evidence>
<dbReference type="OrthoDB" id="9791445at2"/>
<keyword evidence="3 8" id="KW-0813">Transport</keyword>
<dbReference type="AlphaFoldDB" id="U2TT97"/>
<keyword evidence="8" id="KW-0375">Hydrogen ion transport</keyword>
<dbReference type="GO" id="GO:0005886">
    <property type="term" value="C:plasma membrane"/>
    <property type="evidence" value="ECO:0007669"/>
    <property type="project" value="UniProtKB-SubCell"/>
</dbReference>
<evidence type="ECO:0000256" key="5">
    <source>
        <dbReference type="ARBA" id="ARBA00023136"/>
    </source>
</evidence>
<keyword evidence="7 8" id="KW-0066">ATP synthesis</keyword>
<dbReference type="GO" id="GO:0016787">
    <property type="term" value="F:hydrolase activity"/>
    <property type="evidence" value="ECO:0007669"/>
    <property type="project" value="UniProtKB-KW"/>
</dbReference>
<keyword evidence="4 8" id="KW-0406">Ion transport</keyword>
<gene>
    <name evidence="8 11" type="primary">atpC</name>
    <name evidence="11" type="ORF">HMPREF1316_1865</name>
</gene>
<dbReference type="GO" id="GO:0045259">
    <property type="term" value="C:proton-transporting ATP synthase complex"/>
    <property type="evidence" value="ECO:0007669"/>
    <property type="project" value="UniProtKB-KW"/>
</dbReference>
<dbReference type="SUPFAM" id="SSF51344">
    <property type="entry name" value="Epsilon subunit of F1F0-ATP synthase N-terminal domain"/>
    <property type="match status" value="1"/>
</dbReference>
<dbReference type="PANTHER" id="PTHR13822:SF10">
    <property type="entry name" value="ATP SYNTHASE EPSILON CHAIN, CHLOROPLASTIC"/>
    <property type="match status" value="1"/>
</dbReference>
<dbReference type="EMBL" id="AWEZ01000030">
    <property type="protein sequence ID" value="ERL09293.1"/>
    <property type="molecule type" value="Genomic_DNA"/>
</dbReference>
<dbReference type="CDD" id="cd12152">
    <property type="entry name" value="F1-ATPase_delta"/>
    <property type="match status" value="1"/>
</dbReference>
<dbReference type="GO" id="GO:0046933">
    <property type="term" value="F:proton-transporting ATP synthase activity, rotational mechanism"/>
    <property type="evidence" value="ECO:0007669"/>
    <property type="project" value="UniProtKB-UniRule"/>
</dbReference>
<accession>U2TT97</accession>
<dbReference type="Pfam" id="PF02823">
    <property type="entry name" value="ATP-synt_DE_N"/>
    <property type="match status" value="1"/>
</dbReference>
<dbReference type="InterPro" id="IPR020546">
    <property type="entry name" value="ATP_synth_F1_dsu/esu_N"/>
</dbReference>
<sequence>MAELTCQFVRPDRLLFEGPVQSLVLVTASGELGVWPGHAAEICALGDGVVRLNLREEDGGGTTHIIISGGYAEIGGEEVIILADHARRSDDIEPDVVRDTREAAFDARDALPERDSRRAYYDEKIKWCNLLLKHAQDTAVTPDA</sequence>
<organism evidence="11 12">
    <name type="scientific">Olsenella profusa F0195</name>
    <dbReference type="NCBI Taxonomy" id="1125712"/>
    <lineage>
        <taxon>Bacteria</taxon>
        <taxon>Bacillati</taxon>
        <taxon>Actinomycetota</taxon>
        <taxon>Coriobacteriia</taxon>
        <taxon>Coriobacteriales</taxon>
        <taxon>Atopobiaceae</taxon>
        <taxon>Olsenella</taxon>
    </lineage>
</organism>
<evidence type="ECO:0000256" key="8">
    <source>
        <dbReference type="HAMAP-Rule" id="MF_00530"/>
    </source>
</evidence>
<evidence type="ECO:0000256" key="7">
    <source>
        <dbReference type="ARBA" id="ARBA00023310"/>
    </source>
</evidence>
<dbReference type="HAMAP" id="MF_00530">
    <property type="entry name" value="ATP_synth_epsil_bac"/>
    <property type="match status" value="1"/>
</dbReference>
<dbReference type="eggNOG" id="COG0355">
    <property type="taxonomic scope" value="Bacteria"/>
</dbReference>
<dbReference type="InterPro" id="IPR001469">
    <property type="entry name" value="ATP_synth_F1_dsu/esu"/>
</dbReference>
<evidence type="ECO:0000256" key="6">
    <source>
        <dbReference type="ARBA" id="ARBA00023196"/>
    </source>
</evidence>
<dbReference type="GO" id="GO:0005524">
    <property type="term" value="F:ATP binding"/>
    <property type="evidence" value="ECO:0007669"/>
    <property type="project" value="UniProtKB-UniRule"/>
</dbReference>
<comment type="subcellular location">
    <subcellularLocation>
        <location evidence="8">Cell membrane</location>
        <topology evidence="8">Peripheral membrane protein</topology>
    </subcellularLocation>
    <subcellularLocation>
        <location evidence="1">Endomembrane system</location>
        <topology evidence="1">Peripheral membrane protein</topology>
    </subcellularLocation>
</comment>
<dbReference type="GO" id="GO:0012505">
    <property type="term" value="C:endomembrane system"/>
    <property type="evidence" value="ECO:0007669"/>
    <property type="project" value="UniProtKB-SubCell"/>
</dbReference>
<dbReference type="PANTHER" id="PTHR13822">
    <property type="entry name" value="ATP SYNTHASE DELTA/EPSILON CHAIN"/>
    <property type="match status" value="1"/>
</dbReference>
<dbReference type="PATRIC" id="fig|1125712.3.peg.802"/>
<evidence type="ECO:0000256" key="9">
    <source>
        <dbReference type="RuleBase" id="RU003656"/>
    </source>
</evidence>
<comment type="caution">
    <text evidence="11">The sequence shown here is derived from an EMBL/GenBank/DDBJ whole genome shotgun (WGS) entry which is preliminary data.</text>
</comment>
<keyword evidence="8" id="KW-1003">Cell membrane</keyword>
<evidence type="ECO:0000259" key="10">
    <source>
        <dbReference type="Pfam" id="PF02823"/>
    </source>
</evidence>
<dbReference type="Gene3D" id="2.60.15.10">
    <property type="entry name" value="F0F1 ATP synthase delta/epsilon subunit, N-terminal"/>
    <property type="match status" value="1"/>
</dbReference>
<protein>
    <recommendedName>
        <fullName evidence="8">ATP synthase epsilon chain</fullName>
    </recommendedName>
    <alternativeName>
        <fullName evidence="8">ATP synthase F1 sector epsilon subunit</fullName>
    </alternativeName>
    <alternativeName>
        <fullName evidence="8">F-ATPase epsilon subunit</fullName>
    </alternativeName>
</protein>
<dbReference type="RefSeq" id="WP_021725650.1">
    <property type="nucleotide sequence ID" value="NZ_AWEZ01000030.1"/>
</dbReference>
<evidence type="ECO:0000313" key="12">
    <source>
        <dbReference type="Proteomes" id="UP000016638"/>
    </source>
</evidence>
<keyword evidence="6 8" id="KW-0139">CF(1)</keyword>
<dbReference type="NCBIfam" id="TIGR01216">
    <property type="entry name" value="ATP_synt_epsi"/>
    <property type="match status" value="1"/>
</dbReference>
<keyword evidence="5 8" id="KW-0472">Membrane</keyword>
<dbReference type="InterPro" id="IPR036771">
    <property type="entry name" value="ATPsynth_dsu/esu_N"/>
</dbReference>
<comment type="similarity">
    <text evidence="2 8 9">Belongs to the ATPase epsilon chain family.</text>
</comment>
<comment type="subunit">
    <text evidence="8 9">F-type ATPases have 2 components, CF(1) - the catalytic core - and CF(0) - the membrane proton channel. CF(1) has five subunits: alpha(3), beta(3), gamma(1), delta(1), epsilon(1). CF(0) has three main subunits: a, b and c.</text>
</comment>